<accession>A0ABR7CLX1</accession>
<dbReference type="Gene3D" id="1.10.10.10">
    <property type="entry name" value="Winged helix-like DNA-binding domain superfamily/Winged helix DNA-binding domain"/>
    <property type="match status" value="1"/>
</dbReference>
<organism evidence="1 2">
    <name type="scientific">Alistipes hominis</name>
    <dbReference type="NCBI Taxonomy" id="2763015"/>
    <lineage>
        <taxon>Bacteria</taxon>
        <taxon>Pseudomonadati</taxon>
        <taxon>Bacteroidota</taxon>
        <taxon>Bacteroidia</taxon>
        <taxon>Bacteroidales</taxon>
        <taxon>Rikenellaceae</taxon>
        <taxon>Alistipes</taxon>
    </lineage>
</organism>
<keyword evidence="2" id="KW-1185">Reference proteome</keyword>
<sequence>MSKKNIGTHAGMVWGLLCDGRKWNYDELRDKLRLRDRDLNAALGWLAREDKIEFEHEGGSTQVYLKEAVGTNNFFF</sequence>
<dbReference type="Pfam" id="PF10771">
    <property type="entry name" value="DUF2582"/>
    <property type="match status" value="1"/>
</dbReference>
<dbReference type="Proteomes" id="UP000636891">
    <property type="component" value="Unassembled WGS sequence"/>
</dbReference>
<name>A0ABR7CLX1_9BACT</name>
<evidence type="ECO:0000313" key="1">
    <source>
        <dbReference type="EMBL" id="MBC5616652.1"/>
    </source>
</evidence>
<dbReference type="EMBL" id="JACOOK010000003">
    <property type="protein sequence ID" value="MBC5616652.1"/>
    <property type="molecule type" value="Genomic_DNA"/>
</dbReference>
<dbReference type="RefSeq" id="WP_055205419.1">
    <property type="nucleotide sequence ID" value="NZ_JACOOK010000003.1"/>
</dbReference>
<protein>
    <submittedName>
        <fullName evidence="1">Winged helix-turn-helix domain-containing protein</fullName>
    </submittedName>
</protein>
<reference evidence="1 2" key="1">
    <citation type="submission" date="2020-08" db="EMBL/GenBank/DDBJ databases">
        <title>Genome public.</title>
        <authorList>
            <person name="Liu C."/>
            <person name="Sun Q."/>
        </authorList>
    </citation>
    <scope>NUCLEOTIDE SEQUENCE [LARGE SCALE GENOMIC DNA]</scope>
    <source>
        <strain evidence="1 2">New-7</strain>
    </source>
</reference>
<comment type="caution">
    <text evidence="1">The sequence shown here is derived from an EMBL/GenBank/DDBJ whole genome shotgun (WGS) entry which is preliminary data.</text>
</comment>
<gene>
    <name evidence="1" type="ORF">H8S08_06410</name>
</gene>
<dbReference type="InterPro" id="IPR019707">
    <property type="entry name" value="DUF2582"/>
</dbReference>
<dbReference type="InterPro" id="IPR036388">
    <property type="entry name" value="WH-like_DNA-bd_sf"/>
</dbReference>
<proteinExistence type="predicted"/>
<evidence type="ECO:0000313" key="2">
    <source>
        <dbReference type="Proteomes" id="UP000636891"/>
    </source>
</evidence>